<dbReference type="Gene3D" id="3.90.1200.10">
    <property type="match status" value="1"/>
</dbReference>
<feature type="domain" description="Aminoglycoside phosphotransferase" evidence="1">
    <location>
        <begin position="47"/>
        <end position="253"/>
    </location>
</feature>
<dbReference type="HOGENOM" id="CLU_056518_0_0_11"/>
<dbReference type="SUPFAM" id="SSF56112">
    <property type="entry name" value="Protein kinase-like (PK-like)"/>
    <property type="match status" value="1"/>
</dbReference>
<gene>
    <name evidence="2" type="ordered locus">Sare_1225</name>
</gene>
<dbReference type="PANTHER" id="PTHR21310:SF40">
    <property type="entry name" value="AMINOGLYCOSIDE PHOSPHOTRANSFERASE DOMAIN-CONTAINING PROTEIN-RELATED"/>
    <property type="match status" value="1"/>
</dbReference>
<evidence type="ECO:0000259" key="1">
    <source>
        <dbReference type="Pfam" id="PF01636"/>
    </source>
</evidence>
<dbReference type="InterPro" id="IPR002575">
    <property type="entry name" value="Aminoglycoside_PTrfase"/>
</dbReference>
<dbReference type="InterPro" id="IPR011009">
    <property type="entry name" value="Kinase-like_dom_sf"/>
</dbReference>
<dbReference type="STRING" id="391037.Sare_1225"/>
<dbReference type="InterPro" id="IPR051678">
    <property type="entry name" value="AGP_Transferase"/>
</dbReference>
<keyword evidence="2" id="KW-0808">Transferase</keyword>
<sequence length="302" mass="33938">MSTKGTSQTFDSLMAASILEEACSIIGVSPVNVKLMRLGENAIFSVENSSLVVRIARSNAYWKDSEKEVRVAQWLERCKVPAVRLYPVVEQPISVGGHPVTFWNRVADTGEKALASALGAVLRRVHDCKIDEYVRLPSLDIFGRISARLDNATSISTEVVDFFRFRLKDLQNAYAALSFPSLPVALHGDAHVKNLICTPNNEVILIDFEGFCIGPPEVDLARTATEYELGWHSSAEYHAFCEAYGADVRDWEGFEVLRDIDLFKMTTWLMQNVGESDRHAEEFERRLATLRCSEMALGWRPF</sequence>
<dbReference type="AlphaFoldDB" id="A8M6A7"/>
<protein>
    <submittedName>
        <fullName evidence="2">Aminoglycoside phosphotransferase</fullName>
    </submittedName>
</protein>
<dbReference type="KEGG" id="saq:Sare_1225"/>
<dbReference type="EMBL" id="CP000850">
    <property type="protein sequence ID" value="ABV97132.1"/>
    <property type="molecule type" value="Genomic_DNA"/>
</dbReference>
<reference evidence="2" key="1">
    <citation type="submission" date="2007-10" db="EMBL/GenBank/DDBJ databases">
        <title>Complete sequence of Salinispora arenicola CNS-205.</title>
        <authorList>
            <consortium name="US DOE Joint Genome Institute"/>
            <person name="Copeland A."/>
            <person name="Lucas S."/>
            <person name="Lapidus A."/>
            <person name="Barry K."/>
            <person name="Glavina del Rio T."/>
            <person name="Dalin E."/>
            <person name="Tice H."/>
            <person name="Pitluck S."/>
            <person name="Foster B."/>
            <person name="Schmutz J."/>
            <person name="Larimer F."/>
            <person name="Land M."/>
            <person name="Hauser L."/>
            <person name="Kyrpides N."/>
            <person name="Ivanova N."/>
            <person name="Jensen P.R."/>
            <person name="Moore B.S."/>
            <person name="Penn K."/>
            <person name="Jenkins C."/>
            <person name="Udwary D."/>
            <person name="Xiang L."/>
            <person name="Gontang E."/>
            <person name="Richardson P."/>
        </authorList>
    </citation>
    <scope>NUCLEOTIDE SEQUENCE [LARGE SCALE GENOMIC DNA]</scope>
    <source>
        <strain evidence="2">CNS-205</strain>
    </source>
</reference>
<evidence type="ECO:0000313" key="2">
    <source>
        <dbReference type="EMBL" id="ABV97132.1"/>
    </source>
</evidence>
<dbReference type="GO" id="GO:0016740">
    <property type="term" value="F:transferase activity"/>
    <property type="evidence" value="ECO:0007669"/>
    <property type="project" value="UniProtKB-KW"/>
</dbReference>
<name>A8M6A7_SALAI</name>
<dbReference type="eggNOG" id="COG3173">
    <property type="taxonomic scope" value="Bacteria"/>
</dbReference>
<dbReference type="Pfam" id="PF01636">
    <property type="entry name" value="APH"/>
    <property type="match status" value="1"/>
</dbReference>
<organism evidence="2">
    <name type="scientific">Salinispora arenicola (strain CNS-205)</name>
    <dbReference type="NCBI Taxonomy" id="391037"/>
    <lineage>
        <taxon>Bacteria</taxon>
        <taxon>Bacillati</taxon>
        <taxon>Actinomycetota</taxon>
        <taxon>Actinomycetes</taxon>
        <taxon>Micromonosporales</taxon>
        <taxon>Micromonosporaceae</taxon>
        <taxon>Salinispora</taxon>
    </lineage>
</organism>
<accession>A8M6A7</accession>
<dbReference type="PANTHER" id="PTHR21310">
    <property type="entry name" value="AMINOGLYCOSIDE PHOSPHOTRANSFERASE-RELATED-RELATED"/>
    <property type="match status" value="1"/>
</dbReference>
<proteinExistence type="predicted"/>